<dbReference type="Gene3D" id="3.30.565.10">
    <property type="entry name" value="Histidine kinase-like ATPase, C-terminal domain"/>
    <property type="match status" value="1"/>
</dbReference>
<dbReference type="CDD" id="cd00156">
    <property type="entry name" value="REC"/>
    <property type="match status" value="1"/>
</dbReference>
<proteinExistence type="predicted"/>
<evidence type="ECO:0000256" key="3">
    <source>
        <dbReference type="ARBA" id="ARBA00023012"/>
    </source>
</evidence>
<dbReference type="PANTHER" id="PTHR24421">
    <property type="entry name" value="NITRATE/NITRITE SENSOR PROTEIN NARX-RELATED"/>
    <property type="match status" value="1"/>
</dbReference>
<keyword evidence="1" id="KW-0808">Transferase</keyword>
<dbReference type="AlphaFoldDB" id="A0A939GU88"/>
<evidence type="ECO:0000313" key="8">
    <source>
        <dbReference type="EMBL" id="MBO1249042.1"/>
    </source>
</evidence>
<dbReference type="InterPro" id="IPR001789">
    <property type="entry name" value="Sig_transdc_resp-reg_receiver"/>
</dbReference>
<feature type="modified residue" description="4-aspartylphosphate" evidence="4">
    <location>
        <position position="67"/>
    </location>
</feature>
<feature type="coiled-coil region" evidence="5">
    <location>
        <begin position="135"/>
        <end position="169"/>
    </location>
</feature>
<evidence type="ECO:0000256" key="2">
    <source>
        <dbReference type="ARBA" id="ARBA00022777"/>
    </source>
</evidence>
<name>A0A939GU88_9BURK</name>
<dbReference type="InterPro" id="IPR011712">
    <property type="entry name" value="Sig_transdc_His_kin_sub3_dim/P"/>
</dbReference>
<keyword evidence="5" id="KW-0175">Coiled coil</keyword>
<dbReference type="SUPFAM" id="SSF55874">
    <property type="entry name" value="ATPase domain of HSP90 chaperone/DNA topoisomerase II/histidine kinase"/>
    <property type="match status" value="1"/>
</dbReference>
<dbReference type="InterPro" id="IPR050482">
    <property type="entry name" value="Sensor_HK_TwoCompSys"/>
</dbReference>
<dbReference type="SMART" id="SM00387">
    <property type="entry name" value="HATPase_c"/>
    <property type="match status" value="1"/>
</dbReference>
<evidence type="ECO:0000313" key="9">
    <source>
        <dbReference type="Proteomes" id="UP000664731"/>
    </source>
</evidence>
<dbReference type="Pfam" id="PF00072">
    <property type="entry name" value="Response_reg"/>
    <property type="match status" value="1"/>
</dbReference>
<dbReference type="SMART" id="SM00448">
    <property type="entry name" value="REC"/>
    <property type="match status" value="1"/>
</dbReference>
<dbReference type="Gene3D" id="1.20.5.1930">
    <property type="match status" value="1"/>
</dbReference>
<sequence length="381" mass="41236">MIASPPSNSSTSCTLQLLHLEDCVADHKLLRHCLRQAGIVCNIHWTDNLQDFTTEVSTKVFDAVIADYYLPGFTALDAWQALQQQAQARDTPFILLSGAIGETAAVEAIQQGLADYVLKDAIVRLPHVLARALEMAETRRAKAQALQDLEASRAQLAALTEHLQSSIEQERAGIAREIHDDIGGALTAVKFDVSWMVRNAHNAAGVAEHGQAALEMLQHALGASQRIMMNLRPPVLDQGLVAAVHWLTQNFSQRTQLPVRWVCQNPQMQVPAALQVVAYRTAQEALTNISKHAQATKVSVELACDADFLTLEVRDDGCGISATAREKSKAFGLRGLAERARTVGGWLDISSQPGAGTSIIVSLPLAGSDCQGDELDPRCTV</sequence>
<dbReference type="GO" id="GO:0046983">
    <property type="term" value="F:protein dimerization activity"/>
    <property type="evidence" value="ECO:0007669"/>
    <property type="project" value="InterPro"/>
</dbReference>
<dbReference type="Proteomes" id="UP000664731">
    <property type="component" value="Unassembled WGS sequence"/>
</dbReference>
<gene>
    <name evidence="8" type="ORF">J1777_04190</name>
</gene>
<dbReference type="Pfam" id="PF07730">
    <property type="entry name" value="HisKA_3"/>
    <property type="match status" value="1"/>
</dbReference>
<dbReference type="CDD" id="cd16917">
    <property type="entry name" value="HATPase_UhpB-NarQ-NarX-like"/>
    <property type="match status" value="1"/>
</dbReference>
<dbReference type="SUPFAM" id="SSF52172">
    <property type="entry name" value="CheY-like"/>
    <property type="match status" value="1"/>
</dbReference>
<dbReference type="InterPro" id="IPR003594">
    <property type="entry name" value="HATPase_dom"/>
</dbReference>
<comment type="caution">
    <text evidence="8">The sequence shown here is derived from an EMBL/GenBank/DDBJ whole genome shotgun (WGS) entry which is preliminary data.</text>
</comment>
<dbReference type="PROSITE" id="PS50110">
    <property type="entry name" value="RESPONSE_REGULATORY"/>
    <property type="match status" value="1"/>
</dbReference>
<feature type="domain" description="Histidine kinase" evidence="6">
    <location>
        <begin position="280"/>
        <end position="367"/>
    </location>
</feature>
<keyword evidence="4" id="KW-0597">Phosphoprotein</keyword>
<reference evidence="8" key="1">
    <citation type="submission" date="2021-03" db="EMBL/GenBank/DDBJ databases">
        <title>Comamonas denitrificans.</title>
        <authorList>
            <person name="Finster K."/>
        </authorList>
    </citation>
    <scope>NUCLEOTIDE SEQUENCE</scope>
    <source>
        <strain evidence="8">MM2021_4</strain>
    </source>
</reference>
<evidence type="ECO:0000256" key="5">
    <source>
        <dbReference type="SAM" id="Coils"/>
    </source>
</evidence>
<keyword evidence="9" id="KW-1185">Reference proteome</keyword>
<feature type="domain" description="Response regulatory" evidence="7">
    <location>
        <begin position="16"/>
        <end position="134"/>
    </location>
</feature>
<keyword evidence="2" id="KW-0418">Kinase</keyword>
<dbReference type="Gene3D" id="3.40.50.2300">
    <property type="match status" value="1"/>
</dbReference>
<dbReference type="PROSITE" id="PS50109">
    <property type="entry name" value="HIS_KIN"/>
    <property type="match status" value="1"/>
</dbReference>
<evidence type="ECO:0000256" key="4">
    <source>
        <dbReference type="PROSITE-ProRule" id="PRU00169"/>
    </source>
</evidence>
<dbReference type="InterPro" id="IPR011006">
    <property type="entry name" value="CheY-like_superfamily"/>
</dbReference>
<dbReference type="RefSeq" id="WP_207574587.1">
    <property type="nucleotide sequence ID" value="NZ_JAFNME010000006.1"/>
</dbReference>
<protein>
    <submittedName>
        <fullName evidence="8">Response regulator</fullName>
    </submittedName>
</protein>
<dbReference type="InterPro" id="IPR036890">
    <property type="entry name" value="HATPase_C_sf"/>
</dbReference>
<dbReference type="EMBL" id="JAFNME010000006">
    <property type="protein sequence ID" value="MBO1249042.1"/>
    <property type="molecule type" value="Genomic_DNA"/>
</dbReference>
<dbReference type="InterPro" id="IPR005467">
    <property type="entry name" value="His_kinase_dom"/>
</dbReference>
<dbReference type="Pfam" id="PF02518">
    <property type="entry name" value="HATPase_c"/>
    <property type="match status" value="1"/>
</dbReference>
<dbReference type="GO" id="GO:0016020">
    <property type="term" value="C:membrane"/>
    <property type="evidence" value="ECO:0007669"/>
    <property type="project" value="InterPro"/>
</dbReference>
<accession>A0A939GU88</accession>
<dbReference type="PANTHER" id="PTHR24421:SF59">
    <property type="entry name" value="OXYGEN SENSOR HISTIDINE KINASE NREB"/>
    <property type="match status" value="1"/>
</dbReference>
<evidence type="ECO:0000259" key="6">
    <source>
        <dbReference type="PROSITE" id="PS50109"/>
    </source>
</evidence>
<dbReference type="GO" id="GO:0000155">
    <property type="term" value="F:phosphorelay sensor kinase activity"/>
    <property type="evidence" value="ECO:0007669"/>
    <property type="project" value="InterPro"/>
</dbReference>
<evidence type="ECO:0000256" key="1">
    <source>
        <dbReference type="ARBA" id="ARBA00022679"/>
    </source>
</evidence>
<evidence type="ECO:0000259" key="7">
    <source>
        <dbReference type="PROSITE" id="PS50110"/>
    </source>
</evidence>
<organism evidence="8 9">
    <name type="scientific">Comamonas denitrificans</name>
    <dbReference type="NCBI Taxonomy" id="117506"/>
    <lineage>
        <taxon>Bacteria</taxon>
        <taxon>Pseudomonadati</taxon>
        <taxon>Pseudomonadota</taxon>
        <taxon>Betaproteobacteria</taxon>
        <taxon>Burkholderiales</taxon>
        <taxon>Comamonadaceae</taxon>
        <taxon>Comamonas</taxon>
    </lineage>
</organism>
<keyword evidence="3" id="KW-0902">Two-component regulatory system</keyword>